<feature type="compositionally biased region" description="Basic residues" evidence="3">
    <location>
        <begin position="179"/>
        <end position="190"/>
    </location>
</feature>
<dbReference type="InterPro" id="IPR001878">
    <property type="entry name" value="Znf_CCHC"/>
</dbReference>
<feature type="domain" description="CCHC-type" evidence="4">
    <location>
        <begin position="446"/>
        <end position="460"/>
    </location>
</feature>
<organism evidence="6 7">
    <name type="scientific">Bombus vosnesenskii</name>
    <dbReference type="NCBI Taxonomy" id="207650"/>
    <lineage>
        <taxon>Eukaryota</taxon>
        <taxon>Metazoa</taxon>
        <taxon>Ecdysozoa</taxon>
        <taxon>Arthropoda</taxon>
        <taxon>Hexapoda</taxon>
        <taxon>Insecta</taxon>
        <taxon>Pterygota</taxon>
        <taxon>Neoptera</taxon>
        <taxon>Endopterygota</taxon>
        <taxon>Hymenoptera</taxon>
        <taxon>Apocrita</taxon>
        <taxon>Aculeata</taxon>
        <taxon>Apoidea</taxon>
        <taxon>Anthophila</taxon>
        <taxon>Apidae</taxon>
        <taxon>Bombus</taxon>
        <taxon>Pyrobombus</taxon>
    </lineage>
</organism>
<feature type="compositionally biased region" description="Low complexity" evidence="3">
    <location>
        <begin position="498"/>
        <end position="519"/>
    </location>
</feature>
<evidence type="ECO:0000256" key="2">
    <source>
        <dbReference type="SAM" id="Coils"/>
    </source>
</evidence>
<dbReference type="CDD" id="cd01650">
    <property type="entry name" value="RT_nLTR_like"/>
    <property type="match status" value="1"/>
</dbReference>
<dbReference type="InterPro" id="IPR005135">
    <property type="entry name" value="Endo/exonuclease/phosphatase"/>
</dbReference>
<feature type="region of interest" description="Disordered" evidence="3">
    <location>
        <begin position="473"/>
        <end position="523"/>
    </location>
</feature>
<protein>
    <submittedName>
        <fullName evidence="7">Uncharacterized protein LOC117240826</fullName>
    </submittedName>
</protein>
<sequence length="1104" mass="121516">MASRGKRRRIAATTPEVSEELEAQMRTSSPADISAGLTMHVSEIMHVATTSSNLKGTYIRSLKNAASYITAAWNTESSRRTRPARDTDTRLSVLEEENAALRQELRRLAARVHECPRCTDATPEYVRPPREGGNDRTRLDALERVVRELGPSILRTVEERFGGTRLEQEDGGWELAETKKKRRRRGKKTNGTKTAAAAVGGEAARKGSTAPPPTRAQRQQPQPGRTTGAPKASAPATQKGPPRTPKAVTPPRAPRTSAVTLTLNEGARMSYADALEAARTRIPLSELGMERLEMKKAMTGAIIIQVPGNKDRGKATLLATRLAETLDPTAVRIATPTRMAELRVTGIDISVKKEELRRALVSAAGCGSAEVQVGEIGATRGGLESAWIKCPAAGARKLAQAEKIALGWSTARIRAIPKRPLQCFRCLELGHVRATCVSGEDRGHLCYRCGGSGHRARDCPASAPMLPVRVARGARESQDGRRGMHPPPPKVKRKRPIRQPAAAAAAEGTPGSAAEPAAADGREEAMETIRENEVTLAAVAEPHRIPHSPNWIGDLDGSAGITWTSASGVLLDRGSGFVAVEWRGAAVVAVYVSPNIDLAAYGDFVDRVGECIGRCLPRQVLVLGDFNAHSTQWGNPRTNSRGRMLTDWAAGLGLLLANRGSASTCVAWKGSSVVDITWATPELLRRIHDWRVAEGVETLSDHLYILMEVALGAEDDAGRRRRPGENRRRPPPRWRLKERDKEMLRAATIVSAWSWDARRTTEQGSIDEEAEELRRYMTAACDASMPRSVPGGGRDQGTYWWTPEIAEMRENCVRARRRFLRARRRRLTRDEEEISSCCEEYREARRTLQRDIKTAKARCWTELIEEVESDPWGRPYKIVTEKLRPSAPPLTSDMDPALLDNVIGTLFPPEDTDASQPAPPSPSVDDDEEAATTTTATGWSEELRVTDEELFEAARRTASRDVAPGPDGIPGRAWVESIVTMAPRLRHLFTRCLEEDTYPRTWRTARLVLLRKEGRPPDSPSAYRPICLLDEVGKMLERIIAARLEAHMTERTPGWHDSQYGFRRGRSTVDAVKRLKTMAEDKVSREGMAVAASLDVTNAFNSIP</sequence>
<proteinExistence type="predicted"/>
<dbReference type="Gene3D" id="3.60.10.10">
    <property type="entry name" value="Endonuclease/exonuclease/phosphatase"/>
    <property type="match status" value="1"/>
</dbReference>
<evidence type="ECO:0000259" key="4">
    <source>
        <dbReference type="PROSITE" id="PS50158"/>
    </source>
</evidence>
<dbReference type="SMART" id="SM00343">
    <property type="entry name" value="ZnF_C2HC"/>
    <property type="match status" value="2"/>
</dbReference>
<feature type="region of interest" description="Disordered" evidence="3">
    <location>
        <begin position="172"/>
        <end position="257"/>
    </location>
</feature>
<dbReference type="PANTHER" id="PTHR19446">
    <property type="entry name" value="REVERSE TRANSCRIPTASES"/>
    <property type="match status" value="1"/>
</dbReference>
<feature type="compositionally biased region" description="Basic and acidic residues" evidence="3">
    <location>
        <begin position="473"/>
        <end position="482"/>
    </location>
</feature>
<keyword evidence="1" id="KW-0862">Zinc</keyword>
<gene>
    <name evidence="7" type="primary">LOC117240826</name>
</gene>
<dbReference type="Pfam" id="PF00098">
    <property type="entry name" value="zf-CCHC"/>
    <property type="match status" value="1"/>
</dbReference>
<feature type="region of interest" description="Disordered" evidence="3">
    <location>
        <begin position="903"/>
        <end position="940"/>
    </location>
</feature>
<evidence type="ECO:0000256" key="1">
    <source>
        <dbReference type="PROSITE-ProRule" id="PRU00047"/>
    </source>
</evidence>
<feature type="coiled-coil region" evidence="2">
    <location>
        <begin position="84"/>
        <end position="111"/>
    </location>
</feature>
<dbReference type="GO" id="GO:0003824">
    <property type="term" value="F:catalytic activity"/>
    <property type="evidence" value="ECO:0007669"/>
    <property type="project" value="InterPro"/>
</dbReference>
<feature type="coiled-coil region" evidence="2">
    <location>
        <begin position="805"/>
        <end position="858"/>
    </location>
</feature>
<dbReference type="AlphaFoldDB" id="A0A6J3LAV7"/>
<evidence type="ECO:0000256" key="3">
    <source>
        <dbReference type="SAM" id="MobiDB-lite"/>
    </source>
</evidence>
<dbReference type="Pfam" id="PF14529">
    <property type="entry name" value="Exo_endo_phos_2"/>
    <property type="match status" value="1"/>
</dbReference>
<dbReference type="InterPro" id="IPR036691">
    <property type="entry name" value="Endo/exonu/phosph_ase_sf"/>
</dbReference>
<keyword evidence="1" id="KW-0863">Zinc-finger</keyword>
<dbReference type="PROSITE" id="PS50878">
    <property type="entry name" value="RT_POL"/>
    <property type="match status" value="1"/>
</dbReference>
<accession>A0A6J3LAV7</accession>
<dbReference type="SUPFAM" id="SSF57756">
    <property type="entry name" value="Retrovirus zinc finger-like domains"/>
    <property type="match status" value="1"/>
</dbReference>
<feature type="compositionally biased region" description="Basic residues" evidence="3">
    <location>
        <begin position="1"/>
        <end position="10"/>
    </location>
</feature>
<feature type="region of interest" description="Disordered" evidence="3">
    <location>
        <begin position="1"/>
        <end position="27"/>
    </location>
</feature>
<dbReference type="GO" id="GO:0008270">
    <property type="term" value="F:zinc ion binding"/>
    <property type="evidence" value="ECO:0007669"/>
    <property type="project" value="UniProtKB-KW"/>
</dbReference>
<keyword evidence="2" id="KW-0175">Coiled coil</keyword>
<dbReference type="InterPro" id="IPR043502">
    <property type="entry name" value="DNA/RNA_pol_sf"/>
</dbReference>
<dbReference type="GO" id="GO:0003676">
    <property type="term" value="F:nucleic acid binding"/>
    <property type="evidence" value="ECO:0007669"/>
    <property type="project" value="InterPro"/>
</dbReference>
<feature type="domain" description="Reverse transcriptase" evidence="5">
    <location>
        <begin position="991"/>
        <end position="1104"/>
    </location>
</feature>
<keyword evidence="6" id="KW-1185">Reference proteome</keyword>
<dbReference type="Pfam" id="PF00078">
    <property type="entry name" value="RVT_1"/>
    <property type="match status" value="1"/>
</dbReference>
<dbReference type="SUPFAM" id="SSF56672">
    <property type="entry name" value="DNA/RNA polymerases"/>
    <property type="match status" value="1"/>
</dbReference>
<evidence type="ECO:0000313" key="7">
    <source>
        <dbReference type="RefSeq" id="XP_033362748.1"/>
    </source>
</evidence>
<keyword evidence="1" id="KW-0479">Metal-binding</keyword>
<dbReference type="InterPro" id="IPR036875">
    <property type="entry name" value="Znf_CCHC_sf"/>
</dbReference>
<evidence type="ECO:0000313" key="6">
    <source>
        <dbReference type="Proteomes" id="UP000504631"/>
    </source>
</evidence>
<dbReference type="KEGG" id="bvk:117240826"/>
<reference evidence="7" key="1">
    <citation type="submission" date="2025-08" db="UniProtKB">
        <authorList>
            <consortium name="RefSeq"/>
        </authorList>
    </citation>
    <scope>IDENTIFICATION</scope>
    <source>
        <tissue evidence="7">Muscle</tissue>
    </source>
</reference>
<dbReference type="GO" id="GO:0071897">
    <property type="term" value="P:DNA biosynthetic process"/>
    <property type="evidence" value="ECO:0007669"/>
    <property type="project" value="UniProtKB-ARBA"/>
</dbReference>
<dbReference type="GeneID" id="117240826"/>
<dbReference type="Proteomes" id="UP000504631">
    <property type="component" value="Unplaced"/>
</dbReference>
<feature type="compositionally biased region" description="Low complexity" evidence="3">
    <location>
        <begin position="191"/>
        <end position="228"/>
    </location>
</feature>
<dbReference type="SUPFAM" id="SSF56219">
    <property type="entry name" value="DNase I-like"/>
    <property type="match status" value="1"/>
</dbReference>
<dbReference type="InterPro" id="IPR000477">
    <property type="entry name" value="RT_dom"/>
</dbReference>
<name>A0A6J3LAV7_9HYME</name>
<dbReference type="CDD" id="cd09077">
    <property type="entry name" value="R1-I-EN"/>
    <property type="match status" value="1"/>
</dbReference>
<dbReference type="PROSITE" id="PS50158">
    <property type="entry name" value="ZF_CCHC"/>
    <property type="match status" value="1"/>
</dbReference>
<evidence type="ECO:0000259" key="5">
    <source>
        <dbReference type="PROSITE" id="PS50878"/>
    </source>
</evidence>
<dbReference type="Gene3D" id="4.10.60.10">
    <property type="entry name" value="Zinc finger, CCHC-type"/>
    <property type="match status" value="1"/>
</dbReference>
<dbReference type="RefSeq" id="XP_033362748.1">
    <property type="nucleotide sequence ID" value="XM_033506857.1"/>
</dbReference>